<keyword evidence="2 5" id="KW-0479">Metal-binding</keyword>
<dbReference type="SUPFAM" id="SSF68906">
    <property type="entry name" value="SAP domain"/>
    <property type="match status" value="1"/>
</dbReference>
<comment type="caution">
    <text evidence="8">The sequence shown here is derived from an EMBL/GenBank/DDBJ whole genome shotgun (WGS) entry which is preliminary data.</text>
</comment>
<gene>
    <name evidence="8" type="ORF">CUMW_285020</name>
</gene>
<dbReference type="InterPro" id="IPR005135">
    <property type="entry name" value="Endo/exonuclease/phosphatase"/>
</dbReference>
<proteinExistence type="inferred from homology"/>
<dbReference type="GO" id="GO:0046872">
    <property type="term" value="F:metal ion binding"/>
    <property type="evidence" value="ECO:0007669"/>
    <property type="project" value="UniProtKB-KW"/>
</dbReference>
<dbReference type="InterPro" id="IPR036361">
    <property type="entry name" value="SAP_dom_sf"/>
</dbReference>
<dbReference type="PROSITE" id="PS51435">
    <property type="entry name" value="AP_NUCLEASE_F1_4"/>
    <property type="match status" value="1"/>
</dbReference>
<comment type="similarity">
    <text evidence="1">Belongs to the DNA repair enzymes AP/ExoA family.</text>
</comment>
<feature type="non-terminal residue" evidence="8">
    <location>
        <position position="436"/>
    </location>
</feature>
<dbReference type="GO" id="GO:0006284">
    <property type="term" value="P:base-excision repair"/>
    <property type="evidence" value="ECO:0007669"/>
    <property type="project" value="TreeGrafter"/>
</dbReference>
<dbReference type="SMART" id="SM00513">
    <property type="entry name" value="SAP"/>
    <property type="match status" value="1"/>
</dbReference>
<feature type="compositionally biased region" description="Acidic residues" evidence="6">
    <location>
        <begin position="19"/>
        <end position="32"/>
    </location>
</feature>
<evidence type="ECO:0000256" key="5">
    <source>
        <dbReference type="PIRSR" id="PIRSR604808-2"/>
    </source>
</evidence>
<dbReference type="PANTHER" id="PTHR22748">
    <property type="entry name" value="AP ENDONUCLEASE"/>
    <property type="match status" value="1"/>
</dbReference>
<protein>
    <recommendedName>
        <fullName evidence="7">SAP domain-containing protein</fullName>
    </recommendedName>
</protein>
<dbReference type="PROSITE" id="PS00726">
    <property type="entry name" value="AP_NUCLEASE_F1_1"/>
    <property type="match status" value="1"/>
</dbReference>
<dbReference type="Pfam" id="PF02037">
    <property type="entry name" value="SAP"/>
    <property type="match status" value="1"/>
</dbReference>
<evidence type="ECO:0000256" key="4">
    <source>
        <dbReference type="ARBA" id="ARBA00022842"/>
    </source>
</evidence>
<accession>A0A2H5MUP0</accession>
<dbReference type="Proteomes" id="UP000236630">
    <property type="component" value="Unassembled WGS sequence"/>
</dbReference>
<comment type="cofactor">
    <cofactor evidence="5">
        <name>Mg(2+)</name>
        <dbReference type="ChEBI" id="CHEBI:18420"/>
    </cofactor>
    <cofactor evidence="5">
        <name>Mn(2+)</name>
        <dbReference type="ChEBI" id="CHEBI:29035"/>
    </cofactor>
    <text evidence="5">Probably binds two magnesium or manganese ions per subunit.</text>
</comment>
<name>A0A2H5MUP0_CITUN</name>
<evidence type="ECO:0000313" key="9">
    <source>
        <dbReference type="Proteomes" id="UP000236630"/>
    </source>
</evidence>
<dbReference type="STRING" id="55188.A0A2H5MUP0"/>
<dbReference type="GO" id="GO:0008311">
    <property type="term" value="F:double-stranded DNA 3'-5' DNA exonuclease activity"/>
    <property type="evidence" value="ECO:0007669"/>
    <property type="project" value="TreeGrafter"/>
</dbReference>
<dbReference type="InterPro" id="IPR036691">
    <property type="entry name" value="Endo/exonu/phosph_ase_sf"/>
</dbReference>
<dbReference type="InterPro" id="IPR020847">
    <property type="entry name" value="AP_endonuclease_F1_BS"/>
</dbReference>
<dbReference type="InterPro" id="IPR004808">
    <property type="entry name" value="AP_endonuc_1"/>
</dbReference>
<dbReference type="Gene3D" id="3.60.10.10">
    <property type="entry name" value="Endonuclease/exonuclease/phosphatase"/>
    <property type="match status" value="1"/>
</dbReference>
<dbReference type="EMBL" id="BDQV01005115">
    <property type="protein sequence ID" value="GAY31753.1"/>
    <property type="molecule type" value="Genomic_DNA"/>
</dbReference>
<keyword evidence="9" id="KW-1185">Reference proteome</keyword>
<dbReference type="GO" id="GO:0005634">
    <property type="term" value="C:nucleus"/>
    <property type="evidence" value="ECO:0007669"/>
    <property type="project" value="TreeGrafter"/>
</dbReference>
<keyword evidence="5" id="KW-0464">Manganese</keyword>
<feature type="region of interest" description="Disordered" evidence="6">
    <location>
        <begin position="138"/>
        <end position="166"/>
    </location>
</feature>
<evidence type="ECO:0000256" key="6">
    <source>
        <dbReference type="SAM" id="MobiDB-lite"/>
    </source>
</evidence>
<evidence type="ECO:0000313" key="8">
    <source>
        <dbReference type="EMBL" id="GAY31753.1"/>
    </source>
</evidence>
<reference evidence="8 9" key="1">
    <citation type="journal article" date="2017" name="Front. Genet.">
        <title>Draft sequencing of the heterozygous diploid genome of Satsuma (Citrus unshiu Marc.) using a hybrid assembly approach.</title>
        <authorList>
            <person name="Shimizu T."/>
            <person name="Tanizawa Y."/>
            <person name="Mochizuki T."/>
            <person name="Nagasaki H."/>
            <person name="Yoshioka T."/>
            <person name="Toyoda A."/>
            <person name="Fujiyama A."/>
            <person name="Kaminuma E."/>
            <person name="Nakamura Y."/>
        </authorList>
    </citation>
    <scope>NUCLEOTIDE SEQUENCE [LARGE SCALE GENOMIC DNA]</scope>
    <source>
        <strain evidence="9">cv. Miyagawa wase</strain>
    </source>
</reference>
<keyword evidence="3" id="KW-0378">Hydrolase</keyword>
<dbReference type="Pfam" id="PF03372">
    <property type="entry name" value="Exo_endo_phos"/>
    <property type="match status" value="1"/>
</dbReference>
<evidence type="ECO:0000256" key="1">
    <source>
        <dbReference type="ARBA" id="ARBA00007092"/>
    </source>
</evidence>
<dbReference type="PANTHER" id="PTHR22748:SF6">
    <property type="entry name" value="DNA-(APURINIC OR APYRIMIDINIC SITE) ENDONUCLEASE"/>
    <property type="match status" value="1"/>
</dbReference>
<dbReference type="InterPro" id="IPR003034">
    <property type="entry name" value="SAP_dom"/>
</dbReference>
<evidence type="ECO:0000256" key="3">
    <source>
        <dbReference type="ARBA" id="ARBA00022801"/>
    </source>
</evidence>
<evidence type="ECO:0000256" key="2">
    <source>
        <dbReference type="ARBA" id="ARBA00022723"/>
    </source>
</evidence>
<evidence type="ECO:0000259" key="7">
    <source>
        <dbReference type="PROSITE" id="PS50800"/>
    </source>
</evidence>
<keyword evidence="4 5" id="KW-0460">Magnesium</keyword>
<feature type="compositionally biased region" description="Polar residues" evidence="6">
    <location>
        <begin position="8"/>
        <end position="18"/>
    </location>
</feature>
<dbReference type="AlphaFoldDB" id="A0A2H5MUP0"/>
<dbReference type="SUPFAM" id="SSF56219">
    <property type="entry name" value="DNase I-like"/>
    <property type="match status" value="1"/>
</dbReference>
<feature type="region of interest" description="Disordered" evidence="6">
    <location>
        <begin position="1"/>
        <end position="40"/>
    </location>
</feature>
<sequence>MKPKRHLASSSKPASSFDNMEDEKDIGVESDEAGIQSVKDNPERIEVMTVQELRTILRSIGVPAKGSKRDLVSALKVYVEKKMDVGSSHVEIEEVSSISAESVSVKRKANTKSISGERKAKKFSHEEHAQEIYSVPEVSALQESKRRAKKSPIGDETGEVDAKASEHRHLVIVSRQGPFDKNEMATNDSAVTLPTVQSEPWTMLAHKKPQKGWIAYNPRTMRPPPLAEGTKSVKLLSWNVNGLRALLKLEGFSVLQLAQRENFDVLCLQETKLQASIPNMWEQRVNGVRLFLLPIAFFVVSNASQCWKQEKDVESIKQCLLDGYENSFWTCSTSKLGYSGTAIISRIKPLSVTYGLGISDHDSEGRLVTAEFDSFFLLSCYVPNSGDGLRRLVMSSSILYYVANLFYSSKSFLTDVYAFNSSHTELENGIHLLAAM</sequence>
<dbReference type="GO" id="GO:0003677">
    <property type="term" value="F:DNA binding"/>
    <property type="evidence" value="ECO:0007669"/>
    <property type="project" value="InterPro"/>
</dbReference>
<feature type="binding site" evidence="5">
    <location>
        <position position="270"/>
    </location>
    <ligand>
        <name>Mg(2+)</name>
        <dbReference type="ChEBI" id="CHEBI:18420"/>
        <label>1</label>
    </ligand>
</feature>
<dbReference type="PROSITE" id="PS50800">
    <property type="entry name" value="SAP"/>
    <property type="match status" value="1"/>
</dbReference>
<feature type="binding site" evidence="5">
    <location>
        <position position="239"/>
    </location>
    <ligand>
        <name>Mg(2+)</name>
        <dbReference type="ChEBI" id="CHEBI:18420"/>
        <label>1</label>
    </ligand>
</feature>
<feature type="domain" description="SAP" evidence="7">
    <location>
        <begin position="45"/>
        <end position="79"/>
    </location>
</feature>
<dbReference type="GO" id="GO:0008081">
    <property type="term" value="F:phosphoric diester hydrolase activity"/>
    <property type="evidence" value="ECO:0007669"/>
    <property type="project" value="TreeGrafter"/>
</dbReference>
<organism evidence="8 9">
    <name type="scientific">Citrus unshiu</name>
    <name type="common">Satsuma mandarin</name>
    <name type="synonym">Citrus nobilis var. unshiu</name>
    <dbReference type="NCBI Taxonomy" id="55188"/>
    <lineage>
        <taxon>Eukaryota</taxon>
        <taxon>Viridiplantae</taxon>
        <taxon>Streptophyta</taxon>
        <taxon>Embryophyta</taxon>
        <taxon>Tracheophyta</taxon>
        <taxon>Spermatophyta</taxon>
        <taxon>Magnoliopsida</taxon>
        <taxon>eudicotyledons</taxon>
        <taxon>Gunneridae</taxon>
        <taxon>Pentapetalae</taxon>
        <taxon>rosids</taxon>
        <taxon>malvids</taxon>
        <taxon>Sapindales</taxon>
        <taxon>Rutaceae</taxon>
        <taxon>Aurantioideae</taxon>
        <taxon>Citrus</taxon>
    </lineage>
</organism>
<dbReference type="Gene3D" id="1.10.720.30">
    <property type="entry name" value="SAP domain"/>
    <property type="match status" value="1"/>
</dbReference>
<dbReference type="GO" id="GO:0003906">
    <property type="term" value="F:DNA-(apurinic or apyrimidinic site) endonuclease activity"/>
    <property type="evidence" value="ECO:0007669"/>
    <property type="project" value="TreeGrafter"/>
</dbReference>